<dbReference type="AlphaFoldDB" id="A0A1F2UZ41"/>
<proteinExistence type="predicted"/>
<sequence length="98" mass="10517">MAKGGKSEERKKAVALGYEADKDGAPKVLARGSGLVADRIMELAKEKGVTLYEDAALVEALSAVDIGKEIPEELYKVVAEVLAFIYALDNHAARSARR</sequence>
<evidence type="ECO:0000313" key="1">
    <source>
        <dbReference type="EMBL" id="OFW35993.1"/>
    </source>
</evidence>
<dbReference type="InterPro" id="IPR006135">
    <property type="entry name" value="T3SS_substrate_exporter"/>
</dbReference>
<dbReference type="Proteomes" id="UP000178086">
    <property type="component" value="Unassembled WGS sequence"/>
</dbReference>
<gene>
    <name evidence="1" type="ORF">A2074_00830</name>
</gene>
<organism evidence="1 2">
    <name type="scientific">Candidatus Aquicultor primus</name>
    <dbReference type="NCBI Taxonomy" id="1797195"/>
    <lineage>
        <taxon>Bacteria</taxon>
        <taxon>Bacillati</taxon>
        <taxon>Actinomycetota</taxon>
        <taxon>Candidatus Aquicultoria</taxon>
        <taxon>Candidatus Aquicultorales</taxon>
        <taxon>Candidatus Aquicultoraceae</taxon>
        <taxon>Candidatus Aquicultor</taxon>
    </lineage>
</organism>
<evidence type="ECO:0000313" key="2">
    <source>
        <dbReference type="Proteomes" id="UP000178086"/>
    </source>
</evidence>
<dbReference type="InterPro" id="IPR029025">
    <property type="entry name" value="T3SS_substrate_exporter_C"/>
</dbReference>
<protein>
    <recommendedName>
        <fullName evidence="3">Flagellar biosynthesis protein FlhB</fullName>
    </recommendedName>
</protein>
<dbReference type="Gene3D" id="3.40.1690.10">
    <property type="entry name" value="secretion proteins EscU"/>
    <property type="match status" value="1"/>
</dbReference>
<comment type="caution">
    <text evidence="1">The sequence shown here is derived from an EMBL/GenBank/DDBJ whole genome shotgun (WGS) entry which is preliminary data.</text>
</comment>
<name>A0A1F2UZ41_9ACTN</name>
<dbReference type="GO" id="GO:0005886">
    <property type="term" value="C:plasma membrane"/>
    <property type="evidence" value="ECO:0007669"/>
    <property type="project" value="TreeGrafter"/>
</dbReference>
<evidence type="ECO:0008006" key="3">
    <source>
        <dbReference type="Google" id="ProtNLM"/>
    </source>
</evidence>
<dbReference type="Pfam" id="PF01312">
    <property type="entry name" value="Bac_export_2"/>
    <property type="match status" value="1"/>
</dbReference>
<dbReference type="PANTHER" id="PTHR30531:SF12">
    <property type="entry name" value="FLAGELLAR BIOSYNTHETIC PROTEIN FLHB"/>
    <property type="match status" value="1"/>
</dbReference>
<accession>A0A1F2UZ41</accession>
<reference evidence="1 2" key="1">
    <citation type="journal article" date="2016" name="Nat. Commun.">
        <title>Thousands of microbial genomes shed light on interconnected biogeochemical processes in an aquifer system.</title>
        <authorList>
            <person name="Anantharaman K."/>
            <person name="Brown C.T."/>
            <person name="Hug L.A."/>
            <person name="Sharon I."/>
            <person name="Castelle C.J."/>
            <person name="Probst A.J."/>
            <person name="Thomas B.C."/>
            <person name="Singh A."/>
            <person name="Wilkins M.J."/>
            <person name="Karaoz U."/>
            <person name="Brodie E.L."/>
            <person name="Williams K.H."/>
            <person name="Hubbard S.S."/>
            <person name="Banfield J.F."/>
        </authorList>
    </citation>
    <scope>NUCLEOTIDE SEQUENCE [LARGE SCALE GENOMIC DNA]</scope>
</reference>
<dbReference type="EMBL" id="MELI01000003">
    <property type="protein sequence ID" value="OFW35993.1"/>
    <property type="molecule type" value="Genomic_DNA"/>
</dbReference>
<dbReference type="SUPFAM" id="SSF160544">
    <property type="entry name" value="EscU C-terminal domain-like"/>
    <property type="match status" value="1"/>
</dbReference>
<dbReference type="PANTHER" id="PTHR30531">
    <property type="entry name" value="FLAGELLAR BIOSYNTHETIC PROTEIN FLHB"/>
    <property type="match status" value="1"/>
</dbReference>
<dbReference type="GO" id="GO:0009306">
    <property type="term" value="P:protein secretion"/>
    <property type="evidence" value="ECO:0007669"/>
    <property type="project" value="InterPro"/>
</dbReference>